<dbReference type="AlphaFoldDB" id="A0AAE1Q679"/>
<organism evidence="1 2">
    <name type="scientific">Petrolisthes manimaculis</name>
    <dbReference type="NCBI Taxonomy" id="1843537"/>
    <lineage>
        <taxon>Eukaryota</taxon>
        <taxon>Metazoa</taxon>
        <taxon>Ecdysozoa</taxon>
        <taxon>Arthropoda</taxon>
        <taxon>Crustacea</taxon>
        <taxon>Multicrustacea</taxon>
        <taxon>Malacostraca</taxon>
        <taxon>Eumalacostraca</taxon>
        <taxon>Eucarida</taxon>
        <taxon>Decapoda</taxon>
        <taxon>Pleocyemata</taxon>
        <taxon>Anomura</taxon>
        <taxon>Galatheoidea</taxon>
        <taxon>Porcellanidae</taxon>
        <taxon>Petrolisthes</taxon>
    </lineage>
</organism>
<name>A0AAE1Q679_9EUCA</name>
<gene>
    <name evidence="1" type="ORF">Pmani_008496</name>
</gene>
<keyword evidence="2" id="KW-1185">Reference proteome</keyword>
<reference evidence="1" key="1">
    <citation type="submission" date="2023-11" db="EMBL/GenBank/DDBJ databases">
        <title>Genome assemblies of two species of porcelain crab, Petrolisthes cinctipes and Petrolisthes manimaculis (Anomura: Porcellanidae).</title>
        <authorList>
            <person name="Angst P."/>
        </authorList>
    </citation>
    <scope>NUCLEOTIDE SEQUENCE</scope>
    <source>
        <strain evidence="1">PB745_02</strain>
        <tissue evidence="1">Gill</tissue>
    </source>
</reference>
<evidence type="ECO:0000313" key="1">
    <source>
        <dbReference type="EMBL" id="KAK4320663.1"/>
    </source>
</evidence>
<dbReference type="EMBL" id="JAWZYT010000649">
    <property type="protein sequence ID" value="KAK4320663.1"/>
    <property type="molecule type" value="Genomic_DNA"/>
</dbReference>
<dbReference type="Proteomes" id="UP001292094">
    <property type="component" value="Unassembled WGS sequence"/>
</dbReference>
<evidence type="ECO:0000313" key="2">
    <source>
        <dbReference type="Proteomes" id="UP001292094"/>
    </source>
</evidence>
<comment type="caution">
    <text evidence="1">The sequence shown here is derived from an EMBL/GenBank/DDBJ whole genome shotgun (WGS) entry which is preliminary data.</text>
</comment>
<protein>
    <submittedName>
        <fullName evidence="1">Uncharacterized protein</fullName>
    </submittedName>
</protein>
<accession>A0AAE1Q679</accession>
<sequence>MCSSLCTFVHYIIHVVVSMHQRSSRQPHAYQRYAPAHTLPFHATNQPYNVHLAPQCYTPYVHDLCPRFRAYVRYEIP</sequence>
<proteinExistence type="predicted"/>